<evidence type="ECO:0008006" key="4">
    <source>
        <dbReference type="Google" id="ProtNLM"/>
    </source>
</evidence>
<dbReference type="AlphaFoldDB" id="A0A1V2A9H8"/>
<keyword evidence="3" id="KW-1185">Reference proteome</keyword>
<protein>
    <recommendedName>
        <fullName evidence="4">YitT family protein</fullName>
    </recommendedName>
</protein>
<organism evidence="2 3">
    <name type="scientific">Domibacillus epiphyticus</name>
    <dbReference type="NCBI Taxonomy" id="1714355"/>
    <lineage>
        <taxon>Bacteria</taxon>
        <taxon>Bacillati</taxon>
        <taxon>Bacillota</taxon>
        <taxon>Bacilli</taxon>
        <taxon>Bacillales</taxon>
        <taxon>Bacillaceae</taxon>
        <taxon>Domibacillus</taxon>
    </lineage>
</organism>
<dbReference type="EMBL" id="MSFI01000009">
    <property type="protein sequence ID" value="OMP67590.1"/>
    <property type="molecule type" value="Genomic_DNA"/>
</dbReference>
<feature type="transmembrane region" description="Helical" evidence="1">
    <location>
        <begin position="12"/>
        <end position="32"/>
    </location>
</feature>
<keyword evidence="1" id="KW-0812">Transmembrane</keyword>
<dbReference type="Proteomes" id="UP000188613">
    <property type="component" value="Unassembled WGS sequence"/>
</dbReference>
<evidence type="ECO:0000313" key="2">
    <source>
        <dbReference type="EMBL" id="OMP67590.1"/>
    </source>
</evidence>
<keyword evidence="1" id="KW-0472">Membrane</keyword>
<feature type="transmembrane region" description="Helical" evidence="1">
    <location>
        <begin position="82"/>
        <end position="102"/>
    </location>
</feature>
<feature type="transmembrane region" description="Helical" evidence="1">
    <location>
        <begin position="52"/>
        <end position="75"/>
    </location>
</feature>
<keyword evidence="1" id="KW-1133">Transmembrane helix</keyword>
<dbReference type="STRING" id="1714355.BTO28_06500"/>
<reference evidence="2 3" key="1">
    <citation type="submission" date="2016-12" db="EMBL/GenBank/DDBJ databases">
        <title>Domibacillus sp. SAB 38T whole genome sequencing.</title>
        <authorList>
            <person name="Verma A."/>
            <person name="Ojha A.K."/>
            <person name="Krishnamurthi S."/>
        </authorList>
    </citation>
    <scope>NUCLEOTIDE SEQUENCE [LARGE SCALE GENOMIC DNA]</scope>
    <source>
        <strain evidence="2 3">SAB 38</strain>
    </source>
</reference>
<evidence type="ECO:0000313" key="3">
    <source>
        <dbReference type="Proteomes" id="UP000188613"/>
    </source>
</evidence>
<comment type="caution">
    <text evidence="2">The sequence shown here is derived from an EMBL/GenBank/DDBJ whole genome shotgun (WGS) entry which is preliminary data.</text>
</comment>
<sequence length="217" mass="24020">MLPVNKNGNIGIRLTIFTVGLFVMSFGIVLLIEAKVGATPWDALHVGLYQIFGLTVGTWTIIAGFFILMLGSLYIKEWPQAGAYLNMLLVGLFVDFFLWLPFIETPPSLSGQWLMFLSGLILHAYGMSFYISGRLGAGPRDHFMLALVRKKGWKVSSIRRGIEVIVMGLAWLIGGPVSIGTFVFSILIGTIVGISLPQCERLSDIIINNRLNRKEEV</sequence>
<dbReference type="InterPro" id="IPR038750">
    <property type="entry name" value="YczE/YyaS-like"/>
</dbReference>
<evidence type="ECO:0000256" key="1">
    <source>
        <dbReference type="SAM" id="Phobius"/>
    </source>
</evidence>
<dbReference type="PANTHER" id="PTHR40078">
    <property type="entry name" value="INTEGRAL MEMBRANE PROTEIN-RELATED"/>
    <property type="match status" value="1"/>
</dbReference>
<name>A0A1V2A9H8_9BACI</name>
<dbReference type="PANTHER" id="PTHR40078:SF1">
    <property type="entry name" value="INTEGRAL MEMBRANE PROTEIN"/>
    <property type="match status" value="1"/>
</dbReference>
<accession>A0A1V2A9H8</accession>
<feature type="transmembrane region" description="Helical" evidence="1">
    <location>
        <begin position="179"/>
        <end position="196"/>
    </location>
</feature>
<dbReference type="Pfam" id="PF19700">
    <property type="entry name" value="DUF6198"/>
    <property type="match status" value="1"/>
</dbReference>
<proteinExistence type="predicted"/>
<gene>
    <name evidence="2" type="ORF">BTO28_06500</name>
</gene>
<dbReference type="RefSeq" id="WP_076764723.1">
    <property type="nucleotide sequence ID" value="NZ_MSFI01000009.1"/>
</dbReference>
<dbReference type="OrthoDB" id="154912at2"/>
<feature type="transmembrane region" description="Helical" evidence="1">
    <location>
        <begin position="114"/>
        <end position="136"/>
    </location>
</feature>